<dbReference type="EMBL" id="PHIG01000032">
    <property type="protein sequence ID" value="PJK29721.1"/>
    <property type="molecule type" value="Genomic_DNA"/>
</dbReference>
<gene>
    <name evidence="1" type="ORF">CVT23_11820</name>
</gene>
<keyword evidence="2" id="KW-1185">Reference proteome</keyword>
<dbReference type="RefSeq" id="WP_109793746.1">
    <property type="nucleotide sequence ID" value="NZ_PHIG01000032.1"/>
</dbReference>
<name>A0A2M9G1Y0_9PROT</name>
<evidence type="ECO:0000313" key="2">
    <source>
        <dbReference type="Proteomes" id="UP000229498"/>
    </source>
</evidence>
<protein>
    <submittedName>
        <fullName evidence="1">Uncharacterized protein</fullName>
    </submittedName>
</protein>
<dbReference type="Proteomes" id="UP000229498">
    <property type="component" value="Unassembled WGS sequence"/>
</dbReference>
<reference evidence="1 2" key="1">
    <citation type="submission" date="2017-11" db="EMBL/GenBank/DDBJ databases">
        <title>Draft genome sequence of Rhizobiales bacterium SY3-13.</title>
        <authorList>
            <person name="Sun C."/>
        </authorList>
    </citation>
    <scope>NUCLEOTIDE SEQUENCE [LARGE SCALE GENOMIC DNA]</scope>
    <source>
        <strain evidence="1 2">SY3-13</strain>
    </source>
</reference>
<sequence>MPVSPLVADLERALDLLSQVDESRLGFPPSPEVSSDVQKLTGVTQYPVDSHRANVRARLQAVVKAGDQLPARNPSAYVSKLIVECVRLSPSSDDWMHSPSA</sequence>
<accession>A0A2M9G1Y0</accession>
<proteinExistence type="predicted"/>
<comment type="caution">
    <text evidence="1">The sequence shown here is derived from an EMBL/GenBank/DDBJ whole genome shotgun (WGS) entry which is preliminary data.</text>
</comment>
<dbReference type="AlphaFoldDB" id="A0A2M9G1Y0"/>
<evidence type="ECO:0000313" key="1">
    <source>
        <dbReference type="EMBL" id="PJK29721.1"/>
    </source>
</evidence>
<organism evidence="1 2">
    <name type="scientific">Minwuia thermotolerans</name>
    <dbReference type="NCBI Taxonomy" id="2056226"/>
    <lineage>
        <taxon>Bacteria</taxon>
        <taxon>Pseudomonadati</taxon>
        <taxon>Pseudomonadota</taxon>
        <taxon>Alphaproteobacteria</taxon>
        <taxon>Minwuiales</taxon>
        <taxon>Minwuiaceae</taxon>
        <taxon>Minwuia</taxon>
    </lineage>
</organism>